<sequence length="32" mass="3584">MPFWKSILGAIDRDTGKILGLEQIDLLGVEVR</sequence>
<proteinExistence type="predicted"/>
<gene>
    <name evidence="1" type="ORF">GGQ73_004296</name>
</gene>
<dbReference type="Proteomes" id="UP000565286">
    <property type="component" value="Unassembled WGS sequence"/>
</dbReference>
<protein>
    <submittedName>
        <fullName evidence="1">Uncharacterized protein</fullName>
    </submittedName>
</protein>
<dbReference type="EMBL" id="JACIDV010000017">
    <property type="protein sequence ID" value="MBB3948315.1"/>
    <property type="molecule type" value="Genomic_DNA"/>
</dbReference>
<keyword evidence="2" id="KW-1185">Reference proteome</keyword>
<organism evidence="1 2">
    <name type="scientific">Rhizobium skierniewicense</name>
    <dbReference type="NCBI Taxonomy" id="984260"/>
    <lineage>
        <taxon>Bacteria</taxon>
        <taxon>Pseudomonadati</taxon>
        <taxon>Pseudomonadota</taxon>
        <taxon>Alphaproteobacteria</taxon>
        <taxon>Hyphomicrobiales</taxon>
        <taxon>Rhizobiaceae</taxon>
        <taxon>Rhizobium/Agrobacterium group</taxon>
        <taxon>Rhizobium</taxon>
    </lineage>
</organism>
<accession>A0A7W6CGL7</accession>
<name>A0A7W6CGL7_9HYPH</name>
<comment type="caution">
    <text evidence="1">The sequence shown here is derived from an EMBL/GenBank/DDBJ whole genome shotgun (WGS) entry which is preliminary data.</text>
</comment>
<evidence type="ECO:0000313" key="2">
    <source>
        <dbReference type="Proteomes" id="UP000565286"/>
    </source>
</evidence>
<dbReference type="AlphaFoldDB" id="A0A7W6CGL7"/>
<evidence type="ECO:0000313" key="1">
    <source>
        <dbReference type="EMBL" id="MBB3948315.1"/>
    </source>
</evidence>
<reference evidence="1 2" key="1">
    <citation type="submission" date="2020-08" db="EMBL/GenBank/DDBJ databases">
        <title>Genomic Encyclopedia of Type Strains, Phase IV (KMG-IV): sequencing the most valuable type-strain genomes for metagenomic binning, comparative biology and taxonomic classification.</title>
        <authorList>
            <person name="Goeker M."/>
        </authorList>
    </citation>
    <scope>NUCLEOTIDE SEQUENCE [LARGE SCALE GENOMIC DNA]</scope>
    <source>
        <strain evidence="1 2">DSM 26438</strain>
    </source>
</reference>